<dbReference type="EMBL" id="VXAL01017957">
    <property type="protein sequence ID" value="NXK55566.1"/>
    <property type="molecule type" value="Genomic_DNA"/>
</dbReference>
<evidence type="ECO:0000313" key="1">
    <source>
        <dbReference type="EMBL" id="NXK55566.1"/>
    </source>
</evidence>
<name>A0A7L0KEY1_CHATO</name>
<dbReference type="AlphaFoldDB" id="A0A7L0KEY1"/>
<feature type="non-terminal residue" evidence="1">
    <location>
        <position position="63"/>
    </location>
</feature>
<proteinExistence type="predicted"/>
<gene>
    <name evidence="1" type="primary">Tbxa2r_0</name>
    <name evidence="1" type="ORF">CHATOR_R15047</name>
</gene>
<accession>A0A7L0KEY1</accession>
<comment type="caution">
    <text evidence="1">The sequence shown here is derived from an EMBL/GenBank/DDBJ whole genome shotgun (WGS) entry which is preliminary data.</text>
</comment>
<protein>
    <submittedName>
        <fullName evidence="1">TA2R protein</fullName>
    </submittedName>
</protein>
<sequence>LLLIYIRMVTWNQILDPWVYILFRRAVLQRVHPGLRARPSLVSLYPVLNPSLRRKLAQEARLQ</sequence>
<dbReference type="Proteomes" id="UP000537522">
    <property type="component" value="Unassembled WGS sequence"/>
</dbReference>
<evidence type="ECO:0000313" key="2">
    <source>
        <dbReference type="Proteomes" id="UP000537522"/>
    </source>
</evidence>
<reference evidence="1 2" key="1">
    <citation type="submission" date="2019-09" db="EMBL/GenBank/DDBJ databases">
        <title>Bird 10,000 Genomes (B10K) Project - Family phase.</title>
        <authorList>
            <person name="Zhang G."/>
        </authorList>
    </citation>
    <scope>NUCLEOTIDE SEQUENCE [LARGE SCALE GENOMIC DNA]</scope>
    <source>
        <strain evidence="1">B10K-DU-011-36</strain>
        <tissue evidence="1">Muscle</tissue>
    </source>
</reference>
<keyword evidence="2" id="KW-1185">Reference proteome</keyword>
<feature type="non-terminal residue" evidence="1">
    <location>
        <position position="1"/>
    </location>
</feature>
<organism evidence="1 2">
    <name type="scientific">Chauna torquata</name>
    <name type="common">Southern screamer</name>
    <dbReference type="NCBI Taxonomy" id="30388"/>
    <lineage>
        <taxon>Eukaryota</taxon>
        <taxon>Metazoa</taxon>
        <taxon>Chordata</taxon>
        <taxon>Craniata</taxon>
        <taxon>Vertebrata</taxon>
        <taxon>Euteleostomi</taxon>
        <taxon>Archelosauria</taxon>
        <taxon>Archosauria</taxon>
        <taxon>Dinosauria</taxon>
        <taxon>Saurischia</taxon>
        <taxon>Theropoda</taxon>
        <taxon>Coelurosauria</taxon>
        <taxon>Aves</taxon>
        <taxon>Neognathae</taxon>
        <taxon>Galloanserae</taxon>
        <taxon>Anseriformes</taxon>
        <taxon>Anhimidae</taxon>
        <taxon>Chauna</taxon>
    </lineage>
</organism>